<keyword evidence="2" id="KW-1185">Reference proteome</keyword>
<dbReference type="Gene3D" id="2.60.40.3440">
    <property type="match status" value="2"/>
</dbReference>
<name>A0A091ANV9_9GAMM</name>
<sequence length="709" mass="70409">PTNCDQATVTVVVNAAVIDAVNDDFTATPINGASGGTTATVLTNDTLNGVAVSLATITLGPGASPNAGLTMNASGTITVAAGTAAGTYVYPYTICEQLNPTNCDTANATVLVTAAAIVANDDTGSVANGAVGGTAVANVLANDTLNGAAATTGNVTISVITPATNPGVVLNTATGAVTVAPGTPSGTYTIVYQICEQLNPTNCDQATVNVGVLNSAPLAVDDTVTVVESSVGNAINVLANDSDPENDPLTITPASGTTANGGSYSCTATGCTYTPLTGYTGPDSFDYEICDPNGSCDTATVNITVQPRVITVTATPVCDADAAYLDYVVTATNFAPGANPVTIRWLDGTSTQVQLLSGQPLSGRILWPGMVVSGGVPSDWPGWVLVNGLWVQAPDGFESTRPTSTVEFTVNPTVSVVVNYPPATALCNAIPTNQPPVAVDDADSTVGVTPVTTTVLTNDSDPEAGPLTVSVSPAQQPANGSVVVNPDNTVTYTANPGFSGVDTYTYTITDAAGDTATATVTITVTINPIVANDNDASATPVNGATGGTAVANVLVDDTLNGGPATTANVTISVVTPATNPGVVLNTGTGAVTVAPNTAAGTYTIVYQICEQLNPTNCDQATVTVVVNAAVIDAVNDDFTATPINGSAGGTTATVLTNDTLNGAAVSLATITLAPGASPNAGLTMNASGTITVAAGTAAGTYVYPYTICE</sequence>
<dbReference type="AlphaFoldDB" id="A0A091ANV9"/>
<dbReference type="eggNOG" id="COG3210">
    <property type="taxonomic scope" value="Bacteria"/>
</dbReference>
<dbReference type="RefSeq" id="WP_034219394.1">
    <property type="nucleotide sequence ID" value="NZ_AVCI01000021.1"/>
</dbReference>
<dbReference type="Pfam" id="PF17963">
    <property type="entry name" value="Big_9"/>
    <property type="match status" value="2"/>
</dbReference>
<dbReference type="NCBIfam" id="NF012211">
    <property type="entry name" value="tand_rpt_95"/>
    <property type="match status" value="2"/>
</dbReference>
<feature type="non-terminal residue" evidence="1">
    <location>
        <position position="709"/>
    </location>
</feature>
<dbReference type="EMBL" id="AVCI01000021">
    <property type="protein sequence ID" value="KFN41853.1"/>
    <property type="molecule type" value="Genomic_DNA"/>
</dbReference>
<proteinExistence type="predicted"/>
<evidence type="ECO:0008006" key="3">
    <source>
        <dbReference type="Google" id="ProtNLM"/>
    </source>
</evidence>
<accession>A0A091ANV9</accession>
<dbReference type="Proteomes" id="UP000029385">
    <property type="component" value="Unassembled WGS sequence"/>
</dbReference>
<reference evidence="1 2" key="1">
    <citation type="submission" date="2013-09" db="EMBL/GenBank/DDBJ databases">
        <title>Genome sequencing of Arenimonas oryziterrae.</title>
        <authorList>
            <person name="Chen F."/>
            <person name="Wang G."/>
        </authorList>
    </citation>
    <scope>NUCLEOTIDE SEQUENCE [LARGE SCALE GENOMIC DNA]</scope>
    <source>
        <strain evidence="1 2">YC6267</strain>
    </source>
</reference>
<feature type="non-terminal residue" evidence="1">
    <location>
        <position position="1"/>
    </location>
</feature>
<evidence type="ECO:0000313" key="2">
    <source>
        <dbReference type="Proteomes" id="UP000029385"/>
    </source>
</evidence>
<comment type="caution">
    <text evidence="1">The sequence shown here is derived from an EMBL/GenBank/DDBJ whole genome shotgun (WGS) entry which is preliminary data.</text>
</comment>
<dbReference type="OrthoDB" id="1149075at2"/>
<protein>
    <recommendedName>
        <fullName evidence="3">Tandem-95 repeat protein</fullName>
    </recommendedName>
</protein>
<gene>
    <name evidence="1" type="ORF">N789_14750</name>
</gene>
<evidence type="ECO:0000313" key="1">
    <source>
        <dbReference type="EMBL" id="KFN41853.1"/>
    </source>
</evidence>
<organism evidence="1 2">
    <name type="scientific">Arenimonas oryziterrae DSM 21050 = YC6267</name>
    <dbReference type="NCBI Taxonomy" id="1121015"/>
    <lineage>
        <taxon>Bacteria</taxon>
        <taxon>Pseudomonadati</taxon>
        <taxon>Pseudomonadota</taxon>
        <taxon>Gammaproteobacteria</taxon>
        <taxon>Lysobacterales</taxon>
        <taxon>Lysobacteraceae</taxon>
        <taxon>Arenimonas</taxon>
    </lineage>
</organism>